<feature type="binding site" evidence="1">
    <location>
        <position position="255"/>
    </location>
    <ligand>
        <name>Mg(2+)</name>
        <dbReference type="ChEBI" id="CHEBI:18420"/>
        <label>1</label>
    </ligand>
</feature>
<dbReference type="PANTHER" id="PTHR16222:SF12">
    <property type="entry name" value="ADP-RIBOSYLGLYCOHYDROLASE-RELATED"/>
    <property type="match status" value="1"/>
</dbReference>
<dbReference type="PANTHER" id="PTHR16222">
    <property type="entry name" value="ADP-RIBOSYLGLYCOHYDROLASE"/>
    <property type="match status" value="1"/>
</dbReference>
<name>A0A1H8N730_9EURY</name>
<proteinExistence type="predicted"/>
<keyword evidence="2" id="KW-0378">Hydrolase</keyword>
<dbReference type="AlphaFoldDB" id="A0A1H8N730"/>
<organism evidence="2 3">
    <name type="scientific">Halogranum amylolyticum</name>
    <dbReference type="NCBI Taxonomy" id="660520"/>
    <lineage>
        <taxon>Archaea</taxon>
        <taxon>Methanobacteriati</taxon>
        <taxon>Methanobacteriota</taxon>
        <taxon>Stenosarchaea group</taxon>
        <taxon>Halobacteria</taxon>
        <taxon>Halobacteriales</taxon>
        <taxon>Haloferacaceae</taxon>
    </lineage>
</organism>
<dbReference type="SUPFAM" id="SSF101478">
    <property type="entry name" value="ADP-ribosylglycohydrolase"/>
    <property type="match status" value="1"/>
</dbReference>
<reference evidence="3" key="1">
    <citation type="submission" date="2016-10" db="EMBL/GenBank/DDBJ databases">
        <authorList>
            <person name="Varghese N."/>
            <person name="Submissions S."/>
        </authorList>
    </citation>
    <scope>NUCLEOTIDE SEQUENCE [LARGE SCALE GENOMIC DNA]</scope>
    <source>
        <strain evidence="3">CGMCC 1.10121</strain>
    </source>
</reference>
<dbReference type="GO" id="GO:0016787">
    <property type="term" value="F:hydrolase activity"/>
    <property type="evidence" value="ECO:0007669"/>
    <property type="project" value="UniProtKB-KW"/>
</dbReference>
<feature type="binding site" evidence="1">
    <location>
        <position position="57"/>
    </location>
    <ligand>
        <name>Mg(2+)</name>
        <dbReference type="ChEBI" id="CHEBI:18420"/>
        <label>1</label>
    </ligand>
</feature>
<dbReference type="Proteomes" id="UP000199126">
    <property type="component" value="Unassembled WGS sequence"/>
</dbReference>
<evidence type="ECO:0000256" key="1">
    <source>
        <dbReference type="PIRSR" id="PIRSR605502-1"/>
    </source>
</evidence>
<dbReference type="RefSeq" id="WP_089820729.1">
    <property type="nucleotide sequence ID" value="NZ_FODV01000001.1"/>
</dbReference>
<keyword evidence="3" id="KW-1185">Reference proteome</keyword>
<dbReference type="InterPro" id="IPR005502">
    <property type="entry name" value="Ribosyl_crysJ1"/>
</dbReference>
<feature type="binding site" evidence="1">
    <location>
        <position position="56"/>
    </location>
    <ligand>
        <name>Mg(2+)</name>
        <dbReference type="ChEBI" id="CHEBI:18420"/>
        <label>1</label>
    </ligand>
</feature>
<dbReference type="InterPro" id="IPR036705">
    <property type="entry name" value="Ribosyl_crysJ1_sf"/>
</dbReference>
<dbReference type="InterPro" id="IPR050792">
    <property type="entry name" value="ADP-ribosylglycohydrolase"/>
</dbReference>
<dbReference type="GO" id="GO:0046872">
    <property type="term" value="F:metal ion binding"/>
    <property type="evidence" value="ECO:0007669"/>
    <property type="project" value="UniProtKB-KW"/>
</dbReference>
<protein>
    <submittedName>
        <fullName evidence="2">ADP-ribosyl-[dinitrogen reductase] hydrolase</fullName>
    </submittedName>
</protein>
<evidence type="ECO:0000313" key="3">
    <source>
        <dbReference type="Proteomes" id="UP000199126"/>
    </source>
</evidence>
<sequence>MTALDDARGALLGLACGDALGRPVEFSSADQIRDTHGRVTEMLANGTHGQPAGTVTDDTELALCIARSLTEREAFAPTDVAARFVEWYESGPFDIGLMTADAIRNLQDGFPWDEAGHRVWQARPEGSNAGNGSVMRCVPYALAFVDDAESLDAASRQSSAITHADPRCTAGCAVLNRTVAGLIRGDDDPLATALDATDLPDELETALRPVARGQRPRPLRSTSYVVHTLQTALWLGLTAESAEETVVDAVALGEDTDTVAAVTGAVAGARFGAESLPERWLTTIPERDELTSLATTLFETEFPTVG</sequence>
<keyword evidence="1" id="KW-0460">Magnesium</keyword>
<comment type="cofactor">
    <cofactor evidence="1">
        <name>Mg(2+)</name>
        <dbReference type="ChEBI" id="CHEBI:18420"/>
    </cofactor>
    <text evidence="1">Binds 2 magnesium ions per subunit.</text>
</comment>
<dbReference type="OrthoDB" id="114878at2157"/>
<evidence type="ECO:0000313" key="2">
    <source>
        <dbReference type="EMBL" id="SEO25380.1"/>
    </source>
</evidence>
<dbReference type="Pfam" id="PF03747">
    <property type="entry name" value="ADP_ribosyl_GH"/>
    <property type="match status" value="1"/>
</dbReference>
<feature type="binding site" evidence="1">
    <location>
        <position position="58"/>
    </location>
    <ligand>
        <name>Mg(2+)</name>
        <dbReference type="ChEBI" id="CHEBI:18420"/>
        <label>1</label>
    </ligand>
</feature>
<accession>A0A1H8N730</accession>
<keyword evidence="1" id="KW-0479">Metal-binding</keyword>
<dbReference type="Gene3D" id="1.10.4080.10">
    <property type="entry name" value="ADP-ribosylation/Crystallin J1"/>
    <property type="match status" value="1"/>
</dbReference>
<gene>
    <name evidence="2" type="ORF">SAMN04487948_101355</name>
</gene>
<feature type="binding site" evidence="1">
    <location>
        <position position="257"/>
    </location>
    <ligand>
        <name>Mg(2+)</name>
        <dbReference type="ChEBI" id="CHEBI:18420"/>
        <label>1</label>
    </ligand>
</feature>
<feature type="binding site" evidence="1">
    <location>
        <position position="258"/>
    </location>
    <ligand>
        <name>Mg(2+)</name>
        <dbReference type="ChEBI" id="CHEBI:18420"/>
        <label>1</label>
    </ligand>
</feature>
<dbReference type="EMBL" id="FODV01000001">
    <property type="protein sequence ID" value="SEO25380.1"/>
    <property type="molecule type" value="Genomic_DNA"/>
</dbReference>